<dbReference type="Gene3D" id="3.40.50.720">
    <property type="entry name" value="NAD(P)-binding Rossmann-like Domain"/>
    <property type="match status" value="1"/>
</dbReference>
<name>A0A5R9B8F8_9MICC</name>
<dbReference type="AlphaFoldDB" id="A0A5R9B8F8"/>
<keyword evidence="2" id="KW-1185">Reference proteome</keyword>
<gene>
    <name evidence="1" type="ORF">FEF26_14525</name>
</gene>
<dbReference type="EMBL" id="VAVZ01000060">
    <property type="protein sequence ID" value="TLP92703.1"/>
    <property type="molecule type" value="Genomic_DNA"/>
</dbReference>
<dbReference type="Pfam" id="PF00106">
    <property type="entry name" value="adh_short"/>
    <property type="match status" value="1"/>
</dbReference>
<dbReference type="SUPFAM" id="SSF51735">
    <property type="entry name" value="NAD(P)-binding Rossmann-fold domains"/>
    <property type="match status" value="1"/>
</dbReference>
<dbReference type="InterPro" id="IPR002347">
    <property type="entry name" value="SDR_fam"/>
</dbReference>
<dbReference type="RefSeq" id="WP_138254256.1">
    <property type="nucleotide sequence ID" value="NZ_VAVZ01000060.1"/>
</dbReference>
<dbReference type="Proteomes" id="UP000310458">
    <property type="component" value="Unassembled WGS sequence"/>
</dbReference>
<comment type="caution">
    <text evidence="1">The sequence shown here is derived from an EMBL/GenBank/DDBJ whole genome shotgun (WGS) entry which is preliminary data.</text>
</comment>
<dbReference type="PANTHER" id="PTHR42820">
    <property type="entry name" value="SHORT-CHAIN DEHYDROGENASE REDUCTASE"/>
    <property type="match status" value="1"/>
</dbReference>
<accession>A0A5R9B8F8</accession>
<reference evidence="1 2" key="1">
    <citation type="submission" date="2019-05" db="EMBL/GenBank/DDBJ databases">
        <title>Nesterenkonia sp. GY074 isolated from the Southern Atlantic Ocean.</title>
        <authorList>
            <person name="Zhang G."/>
        </authorList>
    </citation>
    <scope>NUCLEOTIDE SEQUENCE [LARGE SCALE GENOMIC DNA]</scope>
    <source>
        <strain evidence="1 2">GY074</strain>
    </source>
</reference>
<dbReference type="PRINTS" id="PR00081">
    <property type="entry name" value="GDHRDH"/>
</dbReference>
<dbReference type="InterPro" id="IPR036291">
    <property type="entry name" value="NAD(P)-bd_dom_sf"/>
</dbReference>
<protein>
    <submittedName>
        <fullName evidence="1">SDR family NAD(P)-dependent oxidoreductase</fullName>
    </submittedName>
</protein>
<proteinExistence type="predicted"/>
<evidence type="ECO:0000313" key="2">
    <source>
        <dbReference type="Proteomes" id="UP000310458"/>
    </source>
</evidence>
<dbReference type="PANTHER" id="PTHR42820:SF1">
    <property type="entry name" value="SHORT-CHAIN DEHYDROGENASE_REDUCTASE FAMILY PROTEIN"/>
    <property type="match status" value="1"/>
</dbReference>
<evidence type="ECO:0000313" key="1">
    <source>
        <dbReference type="EMBL" id="TLP92703.1"/>
    </source>
</evidence>
<sequence length="158" mass="16549">MAEHQGPNLAGSVALVTGAARGLGEAYARALHAAGASVVIADILEEQGLALAEELGERARFAHLDVTDEQAWDQLVEETVADWGKLDVLVNNAGIANSAPIECGSARHRVAQGWSSIAALGGLQHPDVHRGHCGEYRRTVGVQLGQDLVGVKCGKQND</sequence>
<dbReference type="OrthoDB" id="4288312at2"/>
<organism evidence="1 2">
    <name type="scientific">Nesterenkonia salmonea</name>
    <dbReference type="NCBI Taxonomy" id="1804987"/>
    <lineage>
        <taxon>Bacteria</taxon>
        <taxon>Bacillati</taxon>
        <taxon>Actinomycetota</taxon>
        <taxon>Actinomycetes</taxon>
        <taxon>Micrococcales</taxon>
        <taxon>Micrococcaceae</taxon>
        <taxon>Nesterenkonia</taxon>
    </lineage>
</organism>